<dbReference type="NCBIfam" id="NF033819">
    <property type="entry name" value="IS66_TnpB"/>
    <property type="match status" value="1"/>
</dbReference>
<evidence type="ECO:0000313" key="2">
    <source>
        <dbReference type="Proteomes" id="UP000070452"/>
    </source>
</evidence>
<dbReference type="PANTHER" id="PTHR36455:SF1">
    <property type="entry name" value="BLR8292 PROTEIN"/>
    <property type="match status" value="1"/>
</dbReference>
<sequence length="132" mass="15361">MLYDLLQTKHIYIVCGKTDLRKGIDGLASLIQQEYQLELYEDAVFLFCGNRQDRFKLLYWDGDGFLLCYKRIENGKLKWPRTKDEVRTLTNQQVRWLLEGLSIDQPRAILPGKKGSLSIRTDGLYKIKSGSE</sequence>
<protein>
    <submittedName>
        <fullName evidence="1">Transposase</fullName>
    </submittedName>
</protein>
<dbReference type="EMBL" id="LRHK01000001">
    <property type="protein sequence ID" value="KWX18628.1"/>
    <property type="molecule type" value="Genomic_DNA"/>
</dbReference>
<proteinExistence type="predicted"/>
<reference evidence="1 2" key="1">
    <citation type="submission" date="2016-01" db="EMBL/GenBank/DDBJ databases">
        <title>Molecular Mechanisms for transfer of large genomic segments between Enterococcus faecium strains.</title>
        <authorList>
            <person name="Garcia-Solache M.A."/>
            <person name="Lebreton F."/>
            <person name="Mclaughlin R.E."/>
            <person name="Whiteaker J.D."/>
            <person name="Gilmore M.S."/>
            <person name="Rice L.B."/>
        </authorList>
    </citation>
    <scope>NUCLEOTIDE SEQUENCE [LARGE SCALE GENOMIC DNA]</scope>
    <source>
        <strain evidence="1 2">D344RRF x C68</strain>
    </source>
</reference>
<organism evidence="1 2">
    <name type="scientific">Enterococcus faecium</name>
    <name type="common">Streptococcus faecium</name>
    <dbReference type="NCBI Taxonomy" id="1352"/>
    <lineage>
        <taxon>Bacteria</taxon>
        <taxon>Bacillati</taxon>
        <taxon>Bacillota</taxon>
        <taxon>Bacilli</taxon>
        <taxon>Lactobacillales</taxon>
        <taxon>Enterococcaceae</taxon>
        <taxon>Enterococcus</taxon>
    </lineage>
</organism>
<dbReference type="PANTHER" id="PTHR36455">
    <property type="match status" value="1"/>
</dbReference>
<comment type="caution">
    <text evidence="1">The sequence shown here is derived from an EMBL/GenBank/DDBJ whole genome shotgun (WGS) entry which is preliminary data.</text>
</comment>
<dbReference type="AlphaFoldDB" id="A0A132P8G7"/>
<dbReference type="Pfam" id="PF05717">
    <property type="entry name" value="TnpB_IS66"/>
    <property type="match status" value="1"/>
</dbReference>
<dbReference type="RefSeq" id="WP_060854013.1">
    <property type="nucleotide sequence ID" value="NZ_LRHK01000001.1"/>
</dbReference>
<accession>A0A132P8G7</accession>
<evidence type="ECO:0000313" key="1">
    <source>
        <dbReference type="EMBL" id="KWX18628.1"/>
    </source>
</evidence>
<dbReference type="Proteomes" id="UP000070452">
    <property type="component" value="Unassembled WGS sequence"/>
</dbReference>
<dbReference type="InterPro" id="IPR008878">
    <property type="entry name" value="Transposase_IS66_Orf2"/>
</dbReference>
<name>A0A132P8G7_ENTFC</name>
<gene>
    <name evidence="1" type="ORF">AWT83_09170</name>
</gene>